<dbReference type="Proteomes" id="UP001500221">
    <property type="component" value="Unassembled WGS sequence"/>
</dbReference>
<evidence type="ECO:0008006" key="3">
    <source>
        <dbReference type="Google" id="ProtNLM"/>
    </source>
</evidence>
<proteinExistence type="predicted"/>
<reference evidence="2" key="1">
    <citation type="journal article" date="2019" name="Int. J. Syst. Evol. Microbiol.">
        <title>The Global Catalogue of Microorganisms (GCM) 10K type strain sequencing project: providing services to taxonomists for standard genome sequencing and annotation.</title>
        <authorList>
            <consortium name="The Broad Institute Genomics Platform"/>
            <consortium name="The Broad Institute Genome Sequencing Center for Infectious Disease"/>
            <person name="Wu L."/>
            <person name="Ma J."/>
        </authorList>
    </citation>
    <scope>NUCLEOTIDE SEQUENCE [LARGE SCALE GENOMIC DNA]</scope>
    <source>
        <strain evidence="2">JCM 18459</strain>
    </source>
</reference>
<dbReference type="Gene3D" id="2.60.120.10">
    <property type="entry name" value="Jelly Rolls"/>
    <property type="match status" value="1"/>
</dbReference>
<dbReference type="SUPFAM" id="SSF51182">
    <property type="entry name" value="RmlC-like cupins"/>
    <property type="match status" value="1"/>
</dbReference>
<keyword evidence="2" id="KW-1185">Reference proteome</keyword>
<accession>A0ABP9PL73</accession>
<sequence length="402" mass="43824">MSASPDADRALVERLLAEGDGVLRCDPAWVARDFLPPGRRLGLPDDAYDLGERGAVCERWLASTTRADNRVGPDDEGLSHVVGEHGERVLLRDVVAADPTAVMGADYAASHPAGLGRLAKIFDYAHRLPYHVHPPQRLAARVGCNAKDESYHFLPGVDLGAHPETFFGVHPWIAEQRAHDVLLPYLVDWDSDMVLRHARAELQVPGEGFHVPSGVLHAPGTALTLELQEDSDVLSMFQALNAGRIISKELLFKDVHPDDRAADGERAALAFVDWEVNGDPWFYENRHLSPQPVDGSAGSAAESWVFYNTDKYAGKRLVVPPGGRHRLNEPGVYSVFAWSGAGTLAGHEVRGGEPGRDELVVTHAAATREHEVVNDGATDLELYLFFGPDLQPAAPTIAVHER</sequence>
<dbReference type="EMBL" id="BAABKG010000002">
    <property type="protein sequence ID" value="GAA5145469.1"/>
    <property type="molecule type" value="Genomic_DNA"/>
</dbReference>
<dbReference type="InterPro" id="IPR011051">
    <property type="entry name" value="RmlC_Cupin_sf"/>
</dbReference>
<comment type="caution">
    <text evidence="1">The sequence shown here is derived from an EMBL/GenBank/DDBJ whole genome shotgun (WGS) entry which is preliminary data.</text>
</comment>
<gene>
    <name evidence="1" type="ORF">GCM10023340_14860</name>
</gene>
<name>A0ABP9PL73_9ACTN</name>
<protein>
    <recommendedName>
        <fullName evidence="3">Mannose-6-phosphate isomerase</fullName>
    </recommendedName>
</protein>
<dbReference type="InterPro" id="IPR014710">
    <property type="entry name" value="RmlC-like_jellyroll"/>
</dbReference>
<evidence type="ECO:0000313" key="2">
    <source>
        <dbReference type="Proteomes" id="UP001500221"/>
    </source>
</evidence>
<evidence type="ECO:0000313" key="1">
    <source>
        <dbReference type="EMBL" id="GAA5145469.1"/>
    </source>
</evidence>
<organism evidence="1 2">
    <name type="scientific">Nocardioides marinquilinus</name>
    <dbReference type="NCBI Taxonomy" id="1210400"/>
    <lineage>
        <taxon>Bacteria</taxon>
        <taxon>Bacillati</taxon>
        <taxon>Actinomycetota</taxon>
        <taxon>Actinomycetes</taxon>
        <taxon>Propionibacteriales</taxon>
        <taxon>Nocardioidaceae</taxon>
        <taxon>Nocardioides</taxon>
    </lineage>
</organism>
<dbReference type="RefSeq" id="WP_345456384.1">
    <property type="nucleotide sequence ID" value="NZ_BAABKG010000002.1"/>
</dbReference>